<reference evidence="4 5" key="1">
    <citation type="submission" date="2019-12" db="EMBL/GenBank/DDBJ databases">
        <authorList>
            <person name="Li M."/>
        </authorList>
    </citation>
    <scope>NUCLEOTIDE SEQUENCE [LARGE SCALE GENOMIC DNA]</scope>
    <source>
        <strain evidence="4 5">GBMRC 2046</strain>
    </source>
</reference>
<feature type="transmembrane region" description="Helical" evidence="3">
    <location>
        <begin position="54"/>
        <end position="72"/>
    </location>
</feature>
<keyword evidence="3" id="KW-1133">Transmembrane helix</keyword>
<dbReference type="Pfam" id="PF01066">
    <property type="entry name" value="CDP-OH_P_transf"/>
    <property type="match status" value="1"/>
</dbReference>
<dbReference type="AlphaFoldDB" id="A0A7X3S7D7"/>
<evidence type="ECO:0000256" key="1">
    <source>
        <dbReference type="ARBA" id="ARBA00022679"/>
    </source>
</evidence>
<dbReference type="Gene3D" id="1.20.120.1760">
    <property type="match status" value="1"/>
</dbReference>
<evidence type="ECO:0000256" key="3">
    <source>
        <dbReference type="SAM" id="Phobius"/>
    </source>
</evidence>
<name>A0A7X3S7D7_9HYPH</name>
<dbReference type="EMBL" id="WUMV01000003">
    <property type="protein sequence ID" value="MXN64635.1"/>
    <property type="molecule type" value="Genomic_DNA"/>
</dbReference>
<feature type="transmembrane region" description="Helical" evidence="3">
    <location>
        <begin position="31"/>
        <end position="48"/>
    </location>
</feature>
<dbReference type="GO" id="GO:0016020">
    <property type="term" value="C:membrane"/>
    <property type="evidence" value="ECO:0007669"/>
    <property type="project" value="InterPro"/>
</dbReference>
<dbReference type="Proteomes" id="UP000433101">
    <property type="component" value="Unassembled WGS sequence"/>
</dbReference>
<dbReference type="GO" id="GO:0016780">
    <property type="term" value="F:phosphotransferase activity, for other substituted phosphate groups"/>
    <property type="evidence" value="ECO:0007669"/>
    <property type="project" value="InterPro"/>
</dbReference>
<feature type="transmembrane region" description="Helical" evidence="3">
    <location>
        <begin position="93"/>
        <end position="116"/>
    </location>
</feature>
<keyword evidence="3" id="KW-0812">Transmembrane</keyword>
<sequence length="213" mass="22858">MIDGLFKRHIDPLWEKAAAPLVRARLTPNQVTAIGLVLIAIASAAYLMHRSSLVFGLTLAVAFAFDALDGAVARQRDMRSKAGGYFDAMVDRYQELIVLAAIAFVAGLWPAAFFAFAGGVLTSYAKARTALEIAIDNDAWPDLFERLERIIFLCVLLVADGVASAASLGSPWILFAGLTLYAVLSNITALQRIARATAMLRRADAAGRKAEGS</sequence>
<evidence type="ECO:0000313" key="5">
    <source>
        <dbReference type="Proteomes" id="UP000433101"/>
    </source>
</evidence>
<evidence type="ECO:0000313" key="4">
    <source>
        <dbReference type="EMBL" id="MXN64635.1"/>
    </source>
</evidence>
<dbReference type="PROSITE" id="PS00379">
    <property type="entry name" value="CDP_ALCOHOL_P_TRANSF"/>
    <property type="match status" value="1"/>
</dbReference>
<evidence type="ECO:0008006" key="6">
    <source>
        <dbReference type="Google" id="ProtNLM"/>
    </source>
</evidence>
<dbReference type="InterPro" id="IPR000462">
    <property type="entry name" value="CDP-OH_P_trans"/>
</dbReference>
<dbReference type="InterPro" id="IPR043130">
    <property type="entry name" value="CDP-OH_PTrfase_TM_dom"/>
</dbReference>
<evidence type="ECO:0000256" key="2">
    <source>
        <dbReference type="RuleBase" id="RU003750"/>
    </source>
</evidence>
<dbReference type="GO" id="GO:0008654">
    <property type="term" value="P:phospholipid biosynthetic process"/>
    <property type="evidence" value="ECO:0007669"/>
    <property type="project" value="InterPro"/>
</dbReference>
<protein>
    <recommendedName>
        <fullName evidence="6">CDP-alcohol phosphatidyltransferase family protein</fullName>
    </recommendedName>
</protein>
<feature type="transmembrane region" description="Helical" evidence="3">
    <location>
        <begin position="150"/>
        <end position="183"/>
    </location>
</feature>
<accession>A0A7X3S7D7</accession>
<dbReference type="InterPro" id="IPR048254">
    <property type="entry name" value="CDP_ALCOHOL_P_TRANSF_CS"/>
</dbReference>
<keyword evidence="3" id="KW-0472">Membrane</keyword>
<comment type="caution">
    <text evidence="4">The sequence shown here is derived from an EMBL/GenBank/DDBJ whole genome shotgun (WGS) entry which is preliminary data.</text>
</comment>
<keyword evidence="5" id="KW-1185">Reference proteome</keyword>
<dbReference type="RefSeq" id="WP_160774897.1">
    <property type="nucleotide sequence ID" value="NZ_WUMV01000003.1"/>
</dbReference>
<gene>
    <name evidence="4" type="ORF">GR183_06940</name>
</gene>
<organism evidence="4 5">
    <name type="scientific">Stappia sediminis</name>
    <dbReference type="NCBI Taxonomy" id="2692190"/>
    <lineage>
        <taxon>Bacteria</taxon>
        <taxon>Pseudomonadati</taxon>
        <taxon>Pseudomonadota</taxon>
        <taxon>Alphaproteobacteria</taxon>
        <taxon>Hyphomicrobiales</taxon>
        <taxon>Stappiaceae</taxon>
        <taxon>Stappia</taxon>
    </lineage>
</organism>
<proteinExistence type="inferred from homology"/>
<keyword evidence="1 2" id="KW-0808">Transferase</keyword>
<comment type="similarity">
    <text evidence="2">Belongs to the CDP-alcohol phosphatidyltransferase class-I family.</text>
</comment>